<dbReference type="FunFam" id="3.40.1190.10:FF:000011">
    <property type="entry name" value="Folylpolyglutamate synthase/dihydrofolate synthase"/>
    <property type="match status" value="1"/>
</dbReference>
<evidence type="ECO:0000256" key="2">
    <source>
        <dbReference type="ARBA" id="ARBA00002714"/>
    </source>
</evidence>
<evidence type="ECO:0000256" key="10">
    <source>
        <dbReference type="ARBA" id="ARBA00022723"/>
    </source>
</evidence>
<reference evidence="25 26" key="1">
    <citation type="submission" date="2020-08" db="EMBL/GenBank/DDBJ databases">
        <title>Hymenobacter sp. S2-20-2 genome sequencing.</title>
        <authorList>
            <person name="Jin L."/>
        </authorList>
    </citation>
    <scope>NUCLEOTIDE SEQUENCE [LARGE SCALE GENOMIC DNA]</scope>
    <source>
        <strain evidence="25 26">S2-20-2</strain>
    </source>
</reference>
<evidence type="ECO:0000256" key="16">
    <source>
        <dbReference type="ARBA" id="ARBA00030592"/>
    </source>
</evidence>
<gene>
    <name evidence="25" type="ORF">H4317_09530</name>
</gene>
<comment type="catalytic activity">
    <reaction evidence="19">
        <text>10-formyltetrahydrofolyl-(gamma-L-Glu)(n) + L-glutamate + ATP = 10-formyltetrahydrofolyl-(gamma-L-Glu)(n+1) + ADP + phosphate + H(+)</text>
        <dbReference type="Rhea" id="RHEA:51904"/>
        <dbReference type="Rhea" id="RHEA-COMP:13088"/>
        <dbReference type="Rhea" id="RHEA-COMP:14300"/>
        <dbReference type="ChEBI" id="CHEBI:15378"/>
        <dbReference type="ChEBI" id="CHEBI:29985"/>
        <dbReference type="ChEBI" id="CHEBI:30616"/>
        <dbReference type="ChEBI" id="CHEBI:43474"/>
        <dbReference type="ChEBI" id="CHEBI:134413"/>
        <dbReference type="ChEBI" id="CHEBI:456216"/>
        <dbReference type="EC" id="6.3.2.17"/>
    </reaction>
</comment>
<evidence type="ECO:0000256" key="1">
    <source>
        <dbReference type="ARBA" id="ARBA00001946"/>
    </source>
</evidence>
<name>A0A7G7WCB7_9BACT</name>
<evidence type="ECO:0000256" key="6">
    <source>
        <dbReference type="ARBA" id="ARBA00013023"/>
    </source>
</evidence>
<dbReference type="EC" id="6.3.2.17" evidence="7"/>
<dbReference type="PANTHER" id="PTHR11136">
    <property type="entry name" value="FOLYLPOLYGLUTAMATE SYNTHASE-RELATED"/>
    <property type="match status" value="1"/>
</dbReference>
<evidence type="ECO:0000256" key="3">
    <source>
        <dbReference type="ARBA" id="ARBA00004799"/>
    </source>
</evidence>
<evidence type="ECO:0000259" key="23">
    <source>
        <dbReference type="Pfam" id="PF02875"/>
    </source>
</evidence>
<dbReference type="PROSITE" id="PS01012">
    <property type="entry name" value="FOLYLPOLYGLU_SYNT_2"/>
    <property type="match status" value="1"/>
</dbReference>
<dbReference type="Gene3D" id="3.40.1190.10">
    <property type="entry name" value="Mur-like, catalytic domain"/>
    <property type="match status" value="1"/>
</dbReference>
<sequence>MTYAETLEYLYSQLPMFQRIGATGYKPGLQTTEKLAAAMGNPERRLRCVHVAGTNGKGSSSNLLAAVLQAAGYKTGLYTSPHLKEFTERIKVNGQDLTPDYLVQWVARWQPLFAELQPSFFEMCVALAFSYFAEEKVDVAIIEVGLGGRLDSTNIIRPLVSLITNISYDHQNLLGDTLPQIAAEKAGIIKSGVPVVISQTQPEVQAMFEQKAAAEGARLLFADQHYRTELVRVPAPDEDSQQLLFTVDGHPLLDDVTLGLVGDYQRLNLPGVLATLDELRQQGFVIPEEAVREGLRDIRRLTGFRGRWTILGHRPLVVCDTGHNEAGIRFIVQQLARLSQRHLHFVLGVVNDKDVTKMLALLPKSATYYFCQASIPRALPATELAERAAEVGLRGQVYGPVPVAVAAARAAADPDDVVFIGGSTFVVADLEEL</sequence>
<dbReference type="InterPro" id="IPR001645">
    <property type="entry name" value="Folylpolyglutamate_synth"/>
</dbReference>
<accession>A0A7G7WCB7</accession>
<evidence type="ECO:0000256" key="8">
    <source>
        <dbReference type="ARBA" id="ARBA00019357"/>
    </source>
</evidence>
<comment type="catalytic activity">
    <reaction evidence="18">
        <text>(6S)-5,6,7,8-tetrahydrofolyl-(gamma-L-Glu)(n) + L-glutamate + ATP = (6S)-5,6,7,8-tetrahydrofolyl-(gamma-L-Glu)(n+1) + ADP + phosphate + H(+)</text>
        <dbReference type="Rhea" id="RHEA:10580"/>
        <dbReference type="Rhea" id="RHEA-COMP:14738"/>
        <dbReference type="Rhea" id="RHEA-COMP:14740"/>
        <dbReference type="ChEBI" id="CHEBI:15378"/>
        <dbReference type="ChEBI" id="CHEBI:29985"/>
        <dbReference type="ChEBI" id="CHEBI:30616"/>
        <dbReference type="ChEBI" id="CHEBI:43474"/>
        <dbReference type="ChEBI" id="CHEBI:141005"/>
        <dbReference type="ChEBI" id="CHEBI:456216"/>
        <dbReference type="EC" id="6.3.2.17"/>
    </reaction>
</comment>
<organism evidence="25 26">
    <name type="scientific">Hymenobacter sediminicola</name>
    <dbReference type="NCBI Taxonomy" id="2761579"/>
    <lineage>
        <taxon>Bacteria</taxon>
        <taxon>Pseudomonadati</taxon>
        <taxon>Bacteroidota</taxon>
        <taxon>Cytophagia</taxon>
        <taxon>Cytophagales</taxon>
        <taxon>Hymenobacteraceae</taxon>
        <taxon>Hymenobacter</taxon>
    </lineage>
</organism>
<keyword evidence="11 22" id="KW-0547">Nucleotide-binding</keyword>
<dbReference type="NCBIfam" id="TIGR01499">
    <property type="entry name" value="folC"/>
    <property type="match status" value="1"/>
</dbReference>
<keyword evidence="14" id="KW-0289">Folate biosynthesis</keyword>
<comment type="pathway">
    <text evidence="4">Cofactor biosynthesis; tetrahydrofolylpolyglutamate biosynthesis.</text>
</comment>
<dbReference type="GO" id="GO:0005524">
    <property type="term" value="F:ATP binding"/>
    <property type="evidence" value="ECO:0007669"/>
    <property type="project" value="UniProtKB-KW"/>
</dbReference>
<evidence type="ECO:0000256" key="12">
    <source>
        <dbReference type="ARBA" id="ARBA00022840"/>
    </source>
</evidence>
<feature type="domain" description="Mur ligase C-terminal" evidence="23">
    <location>
        <begin position="306"/>
        <end position="423"/>
    </location>
</feature>
<dbReference type="InterPro" id="IPR004101">
    <property type="entry name" value="Mur_ligase_C"/>
</dbReference>
<keyword evidence="9 22" id="KW-0436">Ligase</keyword>
<keyword evidence="13" id="KW-0460">Magnesium</keyword>
<keyword evidence="12 22" id="KW-0067">ATP-binding</keyword>
<dbReference type="GO" id="GO:0046872">
    <property type="term" value="F:metal ion binding"/>
    <property type="evidence" value="ECO:0007669"/>
    <property type="project" value="UniProtKB-KW"/>
</dbReference>
<comment type="similarity">
    <text evidence="5 22">Belongs to the folylpolyglutamate synthase family.</text>
</comment>
<dbReference type="Pfam" id="PF02875">
    <property type="entry name" value="Mur_ligase_C"/>
    <property type="match status" value="1"/>
</dbReference>
<dbReference type="SUPFAM" id="SSF53623">
    <property type="entry name" value="MurD-like peptide ligases, catalytic domain"/>
    <property type="match status" value="1"/>
</dbReference>
<dbReference type="GO" id="GO:0046656">
    <property type="term" value="P:folic acid biosynthetic process"/>
    <property type="evidence" value="ECO:0007669"/>
    <property type="project" value="UniProtKB-KW"/>
</dbReference>
<evidence type="ECO:0000256" key="22">
    <source>
        <dbReference type="PIRNR" id="PIRNR001563"/>
    </source>
</evidence>
<feature type="domain" description="Mur ligase central" evidence="24">
    <location>
        <begin position="51"/>
        <end position="274"/>
    </location>
</feature>
<dbReference type="PIRSF" id="PIRSF001563">
    <property type="entry name" value="Folylpolyglu_synth"/>
    <property type="match status" value="1"/>
</dbReference>
<dbReference type="InterPro" id="IPR018109">
    <property type="entry name" value="Folylpolyglutamate_synth_CS"/>
</dbReference>
<evidence type="ECO:0000256" key="5">
    <source>
        <dbReference type="ARBA" id="ARBA00008276"/>
    </source>
</evidence>
<evidence type="ECO:0000256" key="7">
    <source>
        <dbReference type="ARBA" id="ARBA00013025"/>
    </source>
</evidence>
<protein>
    <recommendedName>
        <fullName evidence="8">Dihydrofolate synthase/folylpolyglutamate synthase</fullName>
        <ecNumber evidence="6">6.3.2.12</ecNumber>
        <ecNumber evidence="7">6.3.2.17</ecNumber>
    </recommendedName>
    <alternativeName>
        <fullName evidence="17">Folylpoly-gamma-glutamate synthetase-dihydrofolate synthetase</fullName>
    </alternativeName>
    <alternativeName>
        <fullName evidence="15">Folylpolyglutamate synthetase</fullName>
    </alternativeName>
    <alternativeName>
        <fullName evidence="16">Tetrahydrofolylpolyglutamate synthase</fullName>
    </alternativeName>
</protein>
<comment type="catalytic activity">
    <reaction evidence="21">
        <text>7,8-dihydropteroate + L-glutamate + ATP = 7,8-dihydrofolate + ADP + phosphate + H(+)</text>
        <dbReference type="Rhea" id="RHEA:23584"/>
        <dbReference type="ChEBI" id="CHEBI:15378"/>
        <dbReference type="ChEBI" id="CHEBI:17839"/>
        <dbReference type="ChEBI" id="CHEBI:29985"/>
        <dbReference type="ChEBI" id="CHEBI:30616"/>
        <dbReference type="ChEBI" id="CHEBI:43474"/>
        <dbReference type="ChEBI" id="CHEBI:57451"/>
        <dbReference type="ChEBI" id="CHEBI:456216"/>
        <dbReference type="EC" id="6.3.2.12"/>
    </reaction>
</comment>
<evidence type="ECO:0000313" key="26">
    <source>
        <dbReference type="Proteomes" id="UP000515489"/>
    </source>
</evidence>
<dbReference type="SUPFAM" id="SSF53244">
    <property type="entry name" value="MurD-like peptide ligases, peptide-binding domain"/>
    <property type="match status" value="1"/>
</dbReference>
<dbReference type="GO" id="GO:0005737">
    <property type="term" value="C:cytoplasm"/>
    <property type="evidence" value="ECO:0007669"/>
    <property type="project" value="TreeGrafter"/>
</dbReference>
<dbReference type="Gene3D" id="3.90.190.20">
    <property type="entry name" value="Mur ligase, C-terminal domain"/>
    <property type="match status" value="1"/>
</dbReference>
<evidence type="ECO:0000256" key="21">
    <source>
        <dbReference type="ARBA" id="ARBA00049161"/>
    </source>
</evidence>
<dbReference type="AlphaFoldDB" id="A0A7G7WCB7"/>
<proteinExistence type="inferred from homology"/>
<evidence type="ECO:0000256" key="20">
    <source>
        <dbReference type="ARBA" id="ARBA00049035"/>
    </source>
</evidence>
<evidence type="ECO:0000313" key="25">
    <source>
        <dbReference type="EMBL" id="QNH64010.1"/>
    </source>
</evidence>
<dbReference type="InterPro" id="IPR036565">
    <property type="entry name" value="Mur-like_cat_sf"/>
</dbReference>
<comment type="cofactor">
    <cofactor evidence="1">
        <name>Mg(2+)</name>
        <dbReference type="ChEBI" id="CHEBI:18420"/>
    </cofactor>
</comment>
<evidence type="ECO:0000256" key="13">
    <source>
        <dbReference type="ARBA" id="ARBA00022842"/>
    </source>
</evidence>
<dbReference type="Pfam" id="PF08245">
    <property type="entry name" value="Mur_ligase_M"/>
    <property type="match status" value="1"/>
</dbReference>
<evidence type="ECO:0000256" key="17">
    <source>
        <dbReference type="ARBA" id="ARBA00032510"/>
    </source>
</evidence>
<evidence type="ECO:0000256" key="15">
    <source>
        <dbReference type="ARBA" id="ARBA00030048"/>
    </source>
</evidence>
<dbReference type="EC" id="6.3.2.12" evidence="6"/>
<dbReference type="PANTHER" id="PTHR11136:SF0">
    <property type="entry name" value="DIHYDROFOLATE SYNTHETASE-RELATED"/>
    <property type="match status" value="1"/>
</dbReference>
<dbReference type="RefSeq" id="WP_185889884.1">
    <property type="nucleotide sequence ID" value="NZ_CP060202.1"/>
</dbReference>
<keyword evidence="26" id="KW-1185">Reference proteome</keyword>
<evidence type="ECO:0000256" key="14">
    <source>
        <dbReference type="ARBA" id="ARBA00022909"/>
    </source>
</evidence>
<comment type="function">
    <text evidence="2">Functions in two distinct reactions of the de novo folate biosynthetic pathway. Catalyzes the addition of a glutamate residue to dihydropteroate (7,8-dihydropteroate or H2Pte) to form dihydrofolate (7,8-dihydrofolate monoglutamate or H2Pte-Glu). Also catalyzes successive additions of L-glutamate to tetrahydrofolate or 10-formyltetrahydrofolate or 5,10-methylenetetrahydrofolate, leading to folylpolyglutamate derivatives.</text>
</comment>
<evidence type="ECO:0000256" key="19">
    <source>
        <dbReference type="ARBA" id="ARBA00047808"/>
    </source>
</evidence>
<dbReference type="Proteomes" id="UP000515489">
    <property type="component" value="Chromosome"/>
</dbReference>
<comment type="pathway">
    <text evidence="3">Cofactor biosynthesis; tetrahydrofolate biosynthesis; 7,8-dihydrofolate from 2-amino-4-hydroxy-6-hydroxymethyl-7,8-dihydropteridine diphosphate and 4-aminobenzoate: step 2/2.</text>
</comment>
<evidence type="ECO:0000259" key="24">
    <source>
        <dbReference type="Pfam" id="PF08245"/>
    </source>
</evidence>
<keyword evidence="10" id="KW-0479">Metal-binding</keyword>
<evidence type="ECO:0000256" key="4">
    <source>
        <dbReference type="ARBA" id="ARBA00005150"/>
    </source>
</evidence>
<dbReference type="GO" id="GO:0008841">
    <property type="term" value="F:dihydrofolate synthase activity"/>
    <property type="evidence" value="ECO:0007669"/>
    <property type="project" value="UniProtKB-EC"/>
</dbReference>
<dbReference type="EMBL" id="CP060202">
    <property type="protein sequence ID" value="QNH64010.1"/>
    <property type="molecule type" value="Genomic_DNA"/>
</dbReference>
<evidence type="ECO:0000256" key="18">
    <source>
        <dbReference type="ARBA" id="ARBA00047493"/>
    </source>
</evidence>
<dbReference type="InterPro" id="IPR013221">
    <property type="entry name" value="Mur_ligase_cen"/>
</dbReference>
<dbReference type="GO" id="GO:0004326">
    <property type="term" value="F:tetrahydrofolylpolyglutamate synthase activity"/>
    <property type="evidence" value="ECO:0007669"/>
    <property type="project" value="UniProtKB-EC"/>
</dbReference>
<dbReference type="KEGG" id="hsk:H4317_09530"/>
<evidence type="ECO:0000256" key="9">
    <source>
        <dbReference type="ARBA" id="ARBA00022598"/>
    </source>
</evidence>
<comment type="catalytic activity">
    <reaction evidence="20">
        <text>(6R)-5,10-methylenetetrahydrofolyl-(gamma-L-Glu)(n) + L-glutamate + ATP = (6R)-5,10-methylenetetrahydrofolyl-(gamma-L-Glu)(n+1) + ADP + phosphate + H(+)</text>
        <dbReference type="Rhea" id="RHEA:51912"/>
        <dbReference type="Rhea" id="RHEA-COMP:13257"/>
        <dbReference type="Rhea" id="RHEA-COMP:13258"/>
        <dbReference type="ChEBI" id="CHEBI:15378"/>
        <dbReference type="ChEBI" id="CHEBI:29985"/>
        <dbReference type="ChEBI" id="CHEBI:30616"/>
        <dbReference type="ChEBI" id="CHEBI:43474"/>
        <dbReference type="ChEBI" id="CHEBI:136572"/>
        <dbReference type="ChEBI" id="CHEBI:456216"/>
        <dbReference type="EC" id="6.3.2.17"/>
    </reaction>
</comment>
<evidence type="ECO:0000256" key="11">
    <source>
        <dbReference type="ARBA" id="ARBA00022741"/>
    </source>
</evidence>
<dbReference type="InterPro" id="IPR036615">
    <property type="entry name" value="Mur_ligase_C_dom_sf"/>
</dbReference>